<evidence type="ECO:0000256" key="2">
    <source>
        <dbReference type="ARBA" id="ARBA00010961"/>
    </source>
</evidence>
<keyword evidence="5 6" id="KW-0233">DNA recombination</keyword>
<reference evidence="7 8" key="1">
    <citation type="submission" date="2024-09" db="EMBL/GenBank/DDBJ databases">
        <authorList>
            <person name="Sun Q."/>
            <person name="Mori K."/>
        </authorList>
    </citation>
    <scope>NUCLEOTIDE SEQUENCE [LARGE SCALE GENOMIC DNA]</scope>
    <source>
        <strain evidence="7 8">CCM 7468</strain>
    </source>
</reference>
<dbReference type="PANTHER" id="PTHR33217">
    <property type="entry name" value="TRANSPOSASE FOR INSERTION SEQUENCE ELEMENT IS1081"/>
    <property type="match status" value="1"/>
</dbReference>
<evidence type="ECO:0000256" key="6">
    <source>
        <dbReference type="RuleBase" id="RU365089"/>
    </source>
</evidence>
<keyword evidence="3 6" id="KW-0815">Transposition</keyword>
<comment type="function">
    <text evidence="1 6">Required for the transposition of the insertion element.</text>
</comment>
<keyword evidence="4 6" id="KW-0238">DNA-binding</keyword>
<dbReference type="Pfam" id="PF00872">
    <property type="entry name" value="Transposase_mut"/>
    <property type="match status" value="1"/>
</dbReference>
<accession>A0ABV6IVT0</accession>
<dbReference type="PANTHER" id="PTHR33217:SF7">
    <property type="entry name" value="TRANSPOSASE FOR INSERTION SEQUENCE ELEMENT IS1081"/>
    <property type="match status" value="1"/>
</dbReference>
<name>A0ABV6IVT0_9PROT</name>
<dbReference type="InterPro" id="IPR001207">
    <property type="entry name" value="Transposase_mutator"/>
</dbReference>
<evidence type="ECO:0000256" key="3">
    <source>
        <dbReference type="ARBA" id="ARBA00022578"/>
    </source>
</evidence>
<dbReference type="EMBL" id="JBHLVZ010000069">
    <property type="protein sequence ID" value="MFC0387720.1"/>
    <property type="molecule type" value="Genomic_DNA"/>
</dbReference>
<dbReference type="Proteomes" id="UP001589789">
    <property type="component" value="Unassembled WGS sequence"/>
</dbReference>
<proteinExistence type="inferred from homology"/>
<evidence type="ECO:0000256" key="5">
    <source>
        <dbReference type="ARBA" id="ARBA00023172"/>
    </source>
</evidence>
<gene>
    <name evidence="7" type="ORF">ACFFIC_19555</name>
</gene>
<sequence length="151" mass="17099">MRPLTLELRIPRLRRGSYFPAFMEPCRTAEKAVCGGDGGSLRARHSTRSVEGLIQVMGLERASKSQVSRLCAEIDRRLQDFLDRPSEGDWPCPWLDATYVEEREAGRIVFVAFPFKEGRIRVAGYQPTLRTEPAPQLGHVPQSCQRQLSRA</sequence>
<organism evidence="7 8">
    <name type="scientific">Muricoccus vinaceus</name>
    <dbReference type="NCBI Taxonomy" id="424704"/>
    <lineage>
        <taxon>Bacteria</taxon>
        <taxon>Pseudomonadati</taxon>
        <taxon>Pseudomonadota</taxon>
        <taxon>Alphaproteobacteria</taxon>
        <taxon>Acetobacterales</taxon>
        <taxon>Roseomonadaceae</taxon>
        <taxon>Muricoccus</taxon>
    </lineage>
</organism>
<protein>
    <recommendedName>
        <fullName evidence="6">Mutator family transposase</fullName>
    </recommendedName>
</protein>
<evidence type="ECO:0000313" key="7">
    <source>
        <dbReference type="EMBL" id="MFC0387720.1"/>
    </source>
</evidence>
<keyword evidence="6" id="KW-0814">Transposable element</keyword>
<evidence type="ECO:0000256" key="1">
    <source>
        <dbReference type="ARBA" id="ARBA00002190"/>
    </source>
</evidence>
<comment type="caution">
    <text evidence="7">The sequence shown here is derived from an EMBL/GenBank/DDBJ whole genome shotgun (WGS) entry which is preliminary data.</text>
</comment>
<evidence type="ECO:0000313" key="8">
    <source>
        <dbReference type="Proteomes" id="UP001589789"/>
    </source>
</evidence>
<evidence type="ECO:0000256" key="4">
    <source>
        <dbReference type="ARBA" id="ARBA00023125"/>
    </source>
</evidence>
<comment type="similarity">
    <text evidence="2 6">Belongs to the transposase mutator family.</text>
</comment>
<dbReference type="RefSeq" id="WP_377053663.1">
    <property type="nucleotide sequence ID" value="NZ_JBHLVZ010000069.1"/>
</dbReference>
<keyword evidence="8" id="KW-1185">Reference proteome</keyword>